<dbReference type="Pfam" id="PF00880">
    <property type="entry name" value="Nebulin"/>
    <property type="match status" value="6"/>
</dbReference>
<organism evidence="3">
    <name type="scientific">Petromyzon marinus</name>
    <name type="common">Sea lamprey</name>
    <dbReference type="NCBI Taxonomy" id="7757"/>
    <lineage>
        <taxon>Eukaryota</taxon>
        <taxon>Metazoa</taxon>
        <taxon>Chordata</taxon>
        <taxon>Craniata</taxon>
        <taxon>Vertebrata</taxon>
        <taxon>Cyclostomata</taxon>
        <taxon>Hyperoartia</taxon>
        <taxon>Petromyzontiformes</taxon>
        <taxon>Petromyzontidae</taxon>
        <taxon>Petromyzon</taxon>
    </lineage>
</organism>
<dbReference type="PANTHER" id="PTHR11039:SF37">
    <property type="entry name" value="NEBULIN"/>
    <property type="match status" value="1"/>
</dbReference>
<dbReference type="OMA" id="MDLIHAK"/>
<sequence>ERKAAKDVSATPSEHLTVDLLHSKKAQNLYSTLKYKKDYEENKAMGFSIVTDTPERKRTKRAQDQISEVKYHKEWEKMKNVCHLDNTSRDVEHAAKVSKMVSKILYKEKYEDMKEHFQLPPDAPEFVHALKNSALYSKNAYKAEYEDEKTTFFPYADSPELRRVASAQKIFSDIQYKQKGHAPYTSVADTPDVRQAKKNFLQGSDNLYKKEYEKNKTK</sequence>
<dbReference type="InterPro" id="IPR013998">
    <property type="entry name" value="Nebulin-like"/>
</dbReference>
<protein>
    <recommendedName>
        <fullName evidence="4">Nebulin</fullName>
    </recommendedName>
</protein>
<dbReference type="InterPro" id="IPR000900">
    <property type="entry name" value="Nebulin_repeat"/>
</dbReference>
<accession>S4RVY1</accession>
<dbReference type="AlphaFoldDB" id="S4RVY1"/>
<dbReference type="PROSITE" id="PS51216">
    <property type="entry name" value="NEBULIN"/>
    <property type="match status" value="6"/>
</dbReference>
<evidence type="ECO:0000256" key="2">
    <source>
        <dbReference type="ARBA" id="ARBA00023203"/>
    </source>
</evidence>
<reference evidence="3" key="2">
    <citation type="submission" date="2025-09" db="UniProtKB">
        <authorList>
            <consortium name="Ensembl"/>
        </authorList>
    </citation>
    <scope>IDENTIFICATION</scope>
</reference>
<dbReference type="GO" id="GO:0051015">
    <property type="term" value="F:actin filament binding"/>
    <property type="evidence" value="ECO:0007669"/>
    <property type="project" value="InterPro"/>
</dbReference>
<dbReference type="HOGENOM" id="CLU_087155_0_0_1"/>
<dbReference type="Ensembl" id="ENSPMAT00000009411.1">
    <property type="protein sequence ID" value="ENSPMAP00000009371.1"/>
    <property type="gene ID" value="ENSPMAG00000008515.1"/>
</dbReference>
<evidence type="ECO:0000256" key="1">
    <source>
        <dbReference type="ARBA" id="ARBA00022737"/>
    </source>
</evidence>
<proteinExistence type="predicted"/>
<keyword evidence="1" id="KW-0677">Repeat</keyword>
<dbReference type="GO" id="GO:0030018">
    <property type="term" value="C:Z disc"/>
    <property type="evidence" value="ECO:0007669"/>
    <property type="project" value="InterPro"/>
</dbReference>
<evidence type="ECO:0008006" key="4">
    <source>
        <dbReference type="Google" id="ProtNLM"/>
    </source>
</evidence>
<dbReference type="STRING" id="7757.ENSPMAP00000009371"/>
<name>S4RVY1_PETMA</name>
<dbReference type="PANTHER" id="PTHR11039">
    <property type="entry name" value="NEBULIN"/>
    <property type="match status" value="1"/>
</dbReference>
<keyword evidence="2" id="KW-0009">Actin-binding</keyword>
<dbReference type="PRINTS" id="PR00510">
    <property type="entry name" value="NEBULIN"/>
</dbReference>
<reference evidence="3" key="1">
    <citation type="submission" date="2025-08" db="UniProtKB">
        <authorList>
            <consortium name="Ensembl"/>
        </authorList>
    </citation>
    <scope>IDENTIFICATION</scope>
</reference>
<evidence type="ECO:0000313" key="3">
    <source>
        <dbReference type="Ensembl" id="ENSPMAP00000009371.1"/>
    </source>
</evidence>
<dbReference type="SMART" id="SM00227">
    <property type="entry name" value="NEBU"/>
    <property type="match status" value="6"/>
</dbReference>
<dbReference type="InterPro" id="IPR055297">
    <property type="entry name" value="NEBU/NEBL"/>
</dbReference>
<dbReference type="GeneTree" id="ENSGT00940000154533"/>